<protein>
    <submittedName>
        <fullName evidence="2">3547_t:CDS:1</fullName>
    </submittedName>
</protein>
<comment type="caution">
    <text evidence="2">The sequence shown here is derived from an EMBL/GenBank/DDBJ whole genome shotgun (WGS) entry which is preliminary data.</text>
</comment>
<proteinExistence type="predicted"/>
<accession>A0A9N9EGE4</accession>
<sequence length="357" mass="41383">MAQQPESPRLSLPENQATIQNHRIQREVDNIRRYFQSPTTITPTLNDIVNYLNIFSDAGNRLERLVLEIYPRANARAINAENRVADLQTQLTNLQTQLANSQTQLDTLQNDYDLLHQAYEAHRMQHSIFKSQELDGRITIRMQKRQISKLLLEKFTLRFKNRRIQRQLQECEYDEDIDIFISRLSSYLAGTGIDPVANRDQAFGILRGCLHGRALEWFDRKILDKQWELHNIFANHGQAGMGALRERTMAQMNTSLSPDLEDDAKRIGTEQPLADLFKILERIEMRRAEKKLRLVNKIPSLPSQPLQIPQPYYGPQPPGTYQKMQDILIDRFVQWITGEVSEFVPISKPDLPPKPGC</sequence>
<keyword evidence="1" id="KW-0175">Coiled coil</keyword>
<organism evidence="2 3">
    <name type="scientific">Ambispora leptoticha</name>
    <dbReference type="NCBI Taxonomy" id="144679"/>
    <lineage>
        <taxon>Eukaryota</taxon>
        <taxon>Fungi</taxon>
        <taxon>Fungi incertae sedis</taxon>
        <taxon>Mucoromycota</taxon>
        <taxon>Glomeromycotina</taxon>
        <taxon>Glomeromycetes</taxon>
        <taxon>Archaeosporales</taxon>
        <taxon>Ambisporaceae</taxon>
        <taxon>Ambispora</taxon>
    </lineage>
</organism>
<evidence type="ECO:0000313" key="3">
    <source>
        <dbReference type="Proteomes" id="UP000789508"/>
    </source>
</evidence>
<keyword evidence="3" id="KW-1185">Reference proteome</keyword>
<name>A0A9N9EGE4_9GLOM</name>
<dbReference type="EMBL" id="CAJVPS010012868">
    <property type="protein sequence ID" value="CAG8673865.1"/>
    <property type="molecule type" value="Genomic_DNA"/>
</dbReference>
<dbReference type="OrthoDB" id="2426996at2759"/>
<dbReference type="AlphaFoldDB" id="A0A9N9EGE4"/>
<gene>
    <name evidence="2" type="ORF">ALEPTO_LOCUS10680</name>
</gene>
<feature type="coiled-coil region" evidence="1">
    <location>
        <begin position="70"/>
        <end position="118"/>
    </location>
</feature>
<evidence type="ECO:0000313" key="2">
    <source>
        <dbReference type="EMBL" id="CAG8673865.1"/>
    </source>
</evidence>
<dbReference type="Proteomes" id="UP000789508">
    <property type="component" value="Unassembled WGS sequence"/>
</dbReference>
<evidence type="ECO:0000256" key="1">
    <source>
        <dbReference type="SAM" id="Coils"/>
    </source>
</evidence>
<reference evidence="2" key="1">
    <citation type="submission" date="2021-06" db="EMBL/GenBank/DDBJ databases">
        <authorList>
            <person name="Kallberg Y."/>
            <person name="Tangrot J."/>
            <person name="Rosling A."/>
        </authorList>
    </citation>
    <scope>NUCLEOTIDE SEQUENCE</scope>
    <source>
        <strain evidence="2">FL130A</strain>
    </source>
</reference>